<evidence type="ECO:0000256" key="1">
    <source>
        <dbReference type="ARBA" id="ARBA00007905"/>
    </source>
</evidence>
<feature type="domain" description="NADP-dependent oxidoreductase" evidence="8">
    <location>
        <begin position="51"/>
        <end position="285"/>
    </location>
</feature>
<dbReference type="GO" id="GO:0016616">
    <property type="term" value="F:oxidoreductase activity, acting on the CH-OH group of donors, NAD or NADP as acceptor"/>
    <property type="evidence" value="ECO:0007669"/>
    <property type="project" value="UniProtKB-ARBA"/>
</dbReference>
<dbReference type="InterPro" id="IPR023210">
    <property type="entry name" value="NADP_OxRdtase_dom"/>
</dbReference>
<dbReference type="Proteomes" id="UP000654075">
    <property type="component" value="Unassembled WGS sequence"/>
</dbReference>
<evidence type="ECO:0000256" key="2">
    <source>
        <dbReference type="ARBA" id="ARBA00022857"/>
    </source>
</evidence>
<dbReference type="InterPro" id="IPR020471">
    <property type="entry name" value="AKR"/>
</dbReference>
<dbReference type="EMBL" id="CAJNNV010000144">
    <property type="protein sequence ID" value="CAE8581611.1"/>
    <property type="molecule type" value="Genomic_DNA"/>
</dbReference>
<comment type="similarity">
    <text evidence="1">Belongs to the aldo/keto reductase family.</text>
</comment>
<feature type="binding site" evidence="5">
    <location>
        <position position="134"/>
    </location>
    <ligand>
        <name>substrate</name>
    </ligand>
</feature>
<dbReference type="InterPro" id="IPR036812">
    <property type="entry name" value="NAD(P)_OxRdtase_dom_sf"/>
</dbReference>
<dbReference type="Proteomes" id="UP000626109">
    <property type="component" value="Unassembled WGS sequence"/>
</dbReference>
<sequence>MAARHRGLLLWAAAVQAPWLIHCAGLHDGGLRVPTVEIAPGVLMPVLSIGTGGTESHDSAEITQHWLGLGGRGIDTALVYGDQAVVAKTIASAGLKREDVFMTTKIAGCGNTEANVQKDLRDLNTSYVDLMLIHYPMGGNCTEAWGVLEKYQAQGVLKAIGVSNFKRSDLEPLLAAARVVPAVNQIRLNVLDHDDDTVSFTRAHNITVEAYSPLGRDSHKIPKNTAIQGLAVRHNVSTYQVALRWVLQHGHVATFQSTSQLHQKEDADVFGFSLSDDEMKLLDKLQHPKVVYV</sequence>
<dbReference type="EMBL" id="CAJNNW010025669">
    <property type="protein sequence ID" value="CAE8678220.1"/>
    <property type="molecule type" value="Genomic_DNA"/>
</dbReference>
<evidence type="ECO:0000256" key="5">
    <source>
        <dbReference type="PIRSR" id="PIRSR000097-2"/>
    </source>
</evidence>
<dbReference type="CDD" id="cd19071">
    <property type="entry name" value="AKR_AKR1-5-like"/>
    <property type="match status" value="1"/>
</dbReference>
<accession>A0A813JEP8</accession>
<keyword evidence="2" id="KW-0521">NADP</keyword>
<dbReference type="Pfam" id="PF00248">
    <property type="entry name" value="Aldo_ket_red"/>
    <property type="match status" value="1"/>
</dbReference>
<dbReference type="PANTHER" id="PTHR43827:SF3">
    <property type="entry name" value="NADP-DEPENDENT OXIDOREDUCTASE DOMAIN-CONTAINING PROTEIN"/>
    <property type="match status" value="1"/>
</dbReference>
<feature type="chain" id="PRO_5035682287" description="NADP-dependent oxidoreductase domain-containing protein" evidence="7">
    <location>
        <begin position="24"/>
        <end position="293"/>
    </location>
</feature>
<keyword evidence="7" id="KW-0732">Signal</keyword>
<evidence type="ECO:0000256" key="4">
    <source>
        <dbReference type="PIRSR" id="PIRSR000097-1"/>
    </source>
</evidence>
<feature type="signal peptide" evidence="7">
    <location>
        <begin position="1"/>
        <end position="23"/>
    </location>
</feature>
<organism evidence="10 11">
    <name type="scientific">Polarella glacialis</name>
    <name type="common">Dinoflagellate</name>
    <dbReference type="NCBI Taxonomy" id="89957"/>
    <lineage>
        <taxon>Eukaryota</taxon>
        <taxon>Sar</taxon>
        <taxon>Alveolata</taxon>
        <taxon>Dinophyceae</taxon>
        <taxon>Suessiales</taxon>
        <taxon>Suessiaceae</taxon>
        <taxon>Polarella</taxon>
    </lineage>
</organism>
<proteinExistence type="inferred from homology"/>
<evidence type="ECO:0000256" key="3">
    <source>
        <dbReference type="ARBA" id="ARBA00023002"/>
    </source>
</evidence>
<evidence type="ECO:0000313" key="11">
    <source>
        <dbReference type="Proteomes" id="UP000626109"/>
    </source>
</evidence>
<protein>
    <recommendedName>
        <fullName evidence="8">NADP-dependent oxidoreductase domain-containing protein</fullName>
    </recommendedName>
</protein>
<feature type="site" description="Lowers pKa of active site Tyr" evidence="6">
    <location>
        <position position="105"/>
    </location>
</feature>
<gene>
    <name evidence="9" type="ORF">PGLA1383_LOCUS634</name>
    <name evidence="10" type="ORF">PGLA2088_LOCUS20689</name>
</gene>
<evidence type="ECO:0000256" key="6">
    <source>
        <dbReference type="PIRSR" id="PIRSR000097-3"/>
    </source>
</evidence>
<reference evidence="10" key="1">
    <citation type="submission" date="2021-02" db="EMBL/GenBank/DDBJ databases">
        <authorList>
            <person name="Dougan E. K."/>
            <person name="Rhodes N."/>
            <person name="Thang M."/>
            <person name="Chan C."/>
        </authorList>
    </citation>
    <scope>NUCLEOTIDE SEQUENCE</scope>
</reference>
<comment type="caution">
    <text evidence="10">The sequence shown here is derived from an EMBL/GenBank/DDBJ whole genome shotgun (WGS) entry which is preliminary data.</text>
</comment>
<dbReference type="AlphaFoldDB" id="A0A813JEP8"/>
<evidence type="ECO:0000259" key="8">
    <source>
        <dbReference type="Pfam" id="PF00248"/>
    </source>
</evidence>
<evidence type="ECO:0000313" key="9">
    <source>
        <dbReference type="EMBL" id="CAE8581611.1"/>
    </source>
</evidence>
<dbReference type="PIRSF" id="PIRSF000097">
    <property type="entry name" value="AKR"/>
    <property type="match status" value="1"/>
</dbReference>
<dbReference type="Gene3D" id="3.20.20.100">
    <property type="entry name" value="NADP-dependent oxidoreductase domain"/>
    <property type="match status" value="1"/>
</dbReference>
<feature type="active site" description="Proton donor" evidence="4">
    <location>
        <position position="80"/>
    </location>
</feature>
<evidence type="ECO:0000313" key="12">
    <source>
        <dbReference type="Proteomes" id="UP000654075"/>
    </source>
</evidence>
<dbReference type="OrthoDB" id="425594at2759"/>
<keyword evidence="12" id="KW-1185">Reference proteome</keyword>
<evidence type="ECO:0000313" key="10">
    <source>
        <dbReference type="EMBL" id="CAE8678220.1"/>
    </source>
</evidence>
<dbReference type="SUPFAM" id="SSF51430">
    <property type="entry name" value="NAD(P)-linked oxidoreductase"/>
    <property type="match status" value="1"/>
</dbReference>
<dbReference type="PRINTS" id="PR00069">
    <property type="entry name" value="ALDKETRDTASE"/>
</dbReference>
<evidence type="ECO:0000256" key="7">
    <source>
        <dbReference type="SAM" id="SignalP"/>
    </source>
</evidence>
<keyword evidence="3" id="KW-0560">Oxidoreductase</keyword>
<dbReference type="OMA" id="CASHEGT"/>
<dbReference type="PANTHER" id="PTHR43827">
    <property type="entry name" value="2,5-DIKETO-D-GLUCONIC ACID REDUCTASE"/>
    <property type="match status" value="1"/>
</dbReference>
<name>A0A813JEP8_POLGL</name>